<dbReference type="GO" id="GO:0004722">
    <property type="term" value="F:protein serine/threonine phosphatase activity"/>
    <property type="evidence" value="ECO:0007669"/>
    <property type="project" value="InterPro"/>
</dbReference>
<evidence type="ECO:0000313" key="9">
    <source>
        <dbReference type="RefSeq" id="XP_022152431.1"/>
    </source>
</evidence>
<keyword evidence="8" id="KW-1185">Reference proteome</keyword>
<dbReference type="InterPro" id="IPR001932">
    <property type="entry name" value="PPM-type_phosphatase-like_dom"/>
</dbReference>
<keyword evidence="6" id="KW-0464">Manganese</keyword>
<gene>
    <name evidence="9" type="primary">LOC111020166</name>
</gene>
<evidence type="ECO:0000256" key="4">
    <source>
        <dbReference type="ARBA" id="ARBA00022801"/>
    </source>
</evidence>
<accession>A0A6J1DHP8</accession>
<keyword evidence="4" id="KW-0378">Hydrolase</keyword>
<dbReference type="InterPro" id="IPR036457">
    <property type="entry name" value="PPM-type-like_dom_sf"/>
</dbReference>
<name>A0A6J1DHP8_MOMCH</name>
<protein>
    <submittedName>
        <fullName evidence="9">Probable protein phosphatase 2C 2</fullName>
    </submittedName>
</protein>
<evidence type="ECO:0000256" key="5">
    <source>
        <dbReference type="ARBA" id="ARBA00022842"/>
    </source>
</evidence>
<dbReference type="OrthoDB" id="10264738at2759"/>
<reference evidence="9" key="1">
    <citation type="submission" date="2025-08" db="UniProtKB">
        <authorList>
            <consortium name="RefSeq"/>
        </authorList>
    </citation>
    <scope>IDENTIFICATION</scope>
    <source>
        <strain evidence="9">OHB3-1</strain>
    </source>
</reference>
<dbReference type="GeneID" id="111020166"/>
<dbReference type="KEGG" id="mcha:111020166"/>
<dbReference type="Gene3D" id="3.60.40.10">
    <property type="entry name" value="PPM-type phosphatase domain"/>
    <property type="match status" value="1"/>
</dbReference>
<dbReference type="PANTHER" id="PTHR47992">
    <property type="entry name" value="PROTEIN PHOSPHATASE"/>
    <property type="match status" value="1"/>
</dbReference>
<feature type="domain" description="PPM-type phosphatase" evidence="7">
    <location>
        <begin position="152"/>
        <end position="406"/>
    </location>
</feature>
<keyword evidence="5" id="KW-0460">Magnesium</keyword>
<evidence type="ECO:0000313" key="8">
    <source>
        <dbReference type="Proteomes" id="UP000504603"/>
    </source>
</evidence>
<evidence type="ECO:0000256" key="1">
    <source>
        <dbReference type="ARBA" id="ARBA00001936"/>
    </source>
</evidence>
<dbReference type="SUPFAM" id="SSF81606">
    <property type="entry name" value="PP2C-like"/>
    <property type="match status" value="1"/>
</dbReference>
<evidence type="ECO:0000256" key="2">
    <source>
        <dbReference type="ARBA" id="ARBA00001946"/>
    </source>
</evidence>
<dbReference type="Proteomes" id="UP000504603">
    <property type="component" value="Unplaced"/>
</dbReference>
<dbReference type="RefSeq" id="XP_022152431.1">
    <property type="nucleotide sequence ID" value="XM_022296739.1"/>
</dbReference>
<evidence type="ECO:0000256" key="6">
    <source>
        <dbReference type="ARBA" id="ARBA00023211"/>
    </source>
</evidence>
<dbReference type="SMART" id="SM00332">
    <property type="entry name" value="PP2Cc"/>
    <property type="match status" value="1"/>
</dbReference>
<dbReference type="PROSITE" id="PS51746">
    <property type="entry name" value="PPM_2"/>
    <property type="match status" value="1"/>
</dbReference>
<dbReference type="FunFam" id="3.60.40.10:FF:000079">
    <property type="entry name" value="Probable protein phosphatase 2C 74"/>
    <property type="match status" value="1"/>
</dbReference>
<dbReference type="GO" id="GO:0046872">
    <property type="term" value="F:metal ion binding"/>
    <property type="evidence" value="ECO:0007669"/>
    <property type="project" value="UniProtKB-KW"/>
</dbReference>
<evidence type="ECO:0000259" key="7">
    <source>
        <dbReference type="PROSITE" id="PS51746"/>
    </source>
</evidence>
<dbReference type="CDD" id="cd00143">
    <property type="entry name" value="PP2Cc"/>
    <property type="match status" value="1"/>
</dbReference>
<dbReference type="AlphaFoldDB" id="A0A6J1DHP8"/>
<dbReference type="InterPro" id="IPR015655">
    <property type="entry name" value="PP2C"/>
</dbReference>
<evidence type="ECO:0000256" key="3">
    <source>
        <dbReference type="ARBA" id="ARBA00022723"/>
    </source>
</evidence>
<comment type="cofactor">
    <cofactor evidence="2">
        <name>Mg(2+)</name>
        <dbReference type="ChEBI" id="CHEBI:18420"/>
    </cofactor>
</comment>
<organism evidence="8 9">
    <name type="scientific">Momordica charantia</name>
    <name type="common">Bitter gourd</name>
    <name type="synonym">Balsam pear</name>
    <dbReference type="NCBI Taxonomy" id="3673"/>
    <lineage>
        <taxon>Eukaryota</taxon>
        <taxon>Viridiplantae</taxon>
        <taxon>Streptophyta</taxon>
        <taxon>Embryophyta</taxon>
        <taxon>Tracheophyta</taxon>
        <taxon>Spermatophyta</taxon>
        <taxon>Magnoliopsida</taxon>
        <taxon>eudicotyledons</taxon>
        <taxon>Gunneridae</taxon>
        <taxon>Pentapetalae</taxon>
        <taxon>rosids</taxon>
        <taxon>fabids</taxon>
        <taxon>Cucurbitales</taxon>
        <taxon>Cucurbitaceae</taxon>
        <taxon>Momordiceae</taxon>
        <taxon>Momordica</taxon>
    </lineage>
</organism>
<dbReference type="Pfam" id="PF00481">
    <property type="entry name" value="PP2C"/>
    <property type="match status" value="1"/>
</dbReference>
<comment type="cofactor">
    <cofactor evidence="1">
        <name>Mn(2+)</name>
        <dbReference type="ChEBI" id="CHEBI:29035"/>
    </cofactor>
</comment>
<proteinExistence type="predicted"/>
<sequence>MLDLQEFLWGFSILSLLLCSVRGLTKALHMPLSLYSPSSSGLTPHISWVRHLLHGTTENPSNASALLEPQQNANKTSPLDLVRDQPQEIKKSEKLKEGSDSLSMVKAKGFGPPHKLRKRPAKLVVPEYCPALEFSKLRKKIENQEFQVQGRDYCLATKKGRRETLEDAYGVMLDILGDSKQAFFAVVDGHGGRNAADYVAENLGKNVVNALEKFAGDEENAIESAIRTGHKRTDEEFLSQGVGSGACAASVLVKDREIHVANVGDCRVVLSRNGVATPLTNQHRLCREDERLRIENSGGFVDCRNGVWRVSGSLAVSRAIGDLHLKEWVISEPEIHRLPLTPDCEFLIMASDGLWDKVKDQEAVDEVVRARGMGITEEAMNACKMLLEMSFTRGNMDDVTVMLVHLQHFISI</sequence>
<dbReference type="SMART" id="SM00331">
    <property type="entry name" value="PP2C_SIG"/>
    <property type="match status" value="1"/>
</dbReference>
<keyword evidence="3" id="KW-0479">Metal-binding</keyword>